<dbReference type="AlphaFoldDB" id="A0A655AQW1"/>
<evidence type="ECO:0000313" key="1">
    <source>
        <dbReference type="EMBL" id="CKT64774.1"/>
    </source>
</evidence>
<sequence>MKVGAVIGEVGAKRESDHDVVGFVAFEHDAEPADERRPRHQLTHRLATFVLLLGGQRVGHGR</sequence>
<dbReference type="EMBL" id="CNFT01001807">
    <property type="protein sequence ID" value="CKT64774.1"/>
    <property type="molecule type" value="Genomic_DNA"/>
</dbReference>
<gene>
    <name evidence="1" type="ORF">ERS027659_04680</name>
</gene>
<name>A0A655AQW1_MYCTX</name>
<dbReference type="Proteomes" id="UP000050164">
    <property type="component" value="Unassembled WGS sequence"/>
</dbReference>
<accession>A0A655AQW1</accession>
<organism evidence="1 2">
    <name type="scientific">Mycobacterium tuberculosis</name>
    <dbReference type="NCBI Taxonomy" id="1773"/>
    <lineage>
        <taxon>Bacteria</taxon>
        <taxon>Bacillati</taxon>
        <taxon>Actinomycetota</taxon>
        <taxon>Actinomycetes</taxon>
        <taxon>Mycobacteriales</taxon>
        <taxon>Mycobacteriaceae</taxon>
        <taxon>Mycobacterium</taxon>
        <taxon>Mycobacterium tuberculosis complex</taxon>
    </lineage>
</organism>
<protein>
    <submittedName>
        <fullName evidence="1">Uncharacterized protein</fullName>
    </submittedName>
</protein>
<reference evidence="1 2" key="1">
    <citation type="submission" date="2015-03" db="EMBL/GenBank/DDBJ databases">
        <authorList>
            <consortium name="Pathogen Informatics"/>
        </authorList>
    </citation>
    <scope>NUCLEOTIDE SEQUENCE [LARGE SCALE GENOMIC DNA]</scope>
    <source>
        <strain evidence="1 2">Bir 185</strain>
    </source>
</reference>
<evidence type="ECO:0000313" key="2">
    <source>
        <dbReference type="Proteomes" id="UP000050164"/>
    </source>
</evidence>
<proteinExistence type="predicted"/>